<dbReference type="Pfam" id="PF24072">
    <property type="entry name" value="T7_gp14"/>
    <property type="match status" value="1"/>
</dbReference>
<organism evidence="1 2">
    <name type="scientific">Ralstonia phage RS-PII-1</name>
    <dbReference type="NCBI Taxonomy" id="1932892"/>
    <lineage>
        <taxon>Viruses</taxon>
        <taxon>Duplodnaviria</taxon>
        <taxon>Heunggongvirae</taxon>
        <taxon>Uroviricota</taxon>
        <taxon>Caudoviricetes</taxon>
        <taxon>Autographivirales</taxon>
        <taxon>Autonotataviridae</taxon>
        <taxon>Sukuvirus</taxon>
        <taxon>Sukuvirus RSPII1</taxon>
    </lineage>
</organism>
<evidence type="ECO:0008006" key="3">
    <source>
        <dbReference type="Google" id="ProtNLM"/>
    </source>
</evidence>
<accession>A0A1L7DQA8</accession>
<dbReference type="KEGG" id="vg:54979003"/>
<dbReference type="GeneID" id="54979003"/>
<reference evidence="1 2" key="1">
    <citation type="submission" date="2016-12" db="EMBL/GenBank/DDBJ databases">
        <title>Isolation, Whole Genome Sequencing Analysis of a Novel Lytic Bacteriophage RS-PII-1 infecting Ralstonia solanacearum.</title>
        <authorList>
            <person name="Su J."/>
            <person name="Liu J."/>
            <person name="Yu H."/>
            <person name="Guo Z."/>
            <person name="Sun H."/>
            <person name="Fan G."/>
            <person name="Gu G."/>
            <person name="Wang G."/>
        </authorList>
    </citation>
    <scope>NUCLEOTIDE SEQUENCE [LARGE SCALE GENOMIC DNA]</scope>
</reference>
<keyword evidence="2" id="KW-1185">Reference proteome</keyword>
<dbReference type="InterPro" id="IPR038996">
    <property type="entry name" value="Gp14"/>
</dbReference>
<sequence length="306" mass="31877">MGQVIQMAWTGLAAMNQQRITNAMNTAQKTIGTAKIDSQNLLNETNANIQNALKGENNTLLAAKAALSNFQRSTRNEAVLRTAGNKVNAATTNILRVQESNARGTLERQIAAAEQQGAITAATAASGTGGASARMLHNTLALTTARREVQITGRQEEQSYDMLAQRAGIMPGAIMALDQGQTFAPVDHTQVTAQKVISPMWEADYQPSLYFASMQAVGGMSGTAMSRMWDSSGSSYKPDSSGNSFGQANWNGGFGQDSTSGSGVGYSYTGDSVTNTGGYSYFGAGGGSNTYGFGAGGSTNQSGGDL</sequence>
<name>A0A1L7DQA8_9CAUD</name>
<evidence type="ECO:0000313" key="1">
    <source>
        <dbReference type="EMBL" id="APU00301.1"/>
    </source>
</evidence>
<evidence type="ECO:0000313" key="2">
    <source>
        <dbReference type="Proteomes" id="UP000222868"/>
    </source>
</evidence>
<dbReference type="RefSeq" id="YP_009788869.1">
    <property type="nucleotide sequence ID" value="NC_047804.1"/>
</dbReference>
<proteinExistence type="predicted"/>
<dbReference type="EMBL" id="KY316062">
    <property type="protein sequence ID" value="APU00301.1"/>
    <property type="molecule type" value="Genomic_DNA"/>
</dbReference>
<dbReference type="Proteomes" id="UP000222868">
    <property type="component" value="Segment"/>
</dbReference>
<protein>
    <recommendedName>
        <fullName evidence="3">Internal virion protein</fullName>
    </recommendedName>
</protein>